<organism evidence="1 2">
    <name type="scientific">Spirilliplanes yamanashiensis</name>
    <dbReference type="NCBI Taxonomy" id="42233"/>
    <lineage>
        <taxon>Bacteria</taxon>
        <taxon>Bacillati</taxon>
        <taxon>Actinomycetota</taxon>
        <taxon>Actinomycetes</taxon>
        <taxon>Micromonosporales</taxon>
        <taxon>Micromonosporaceae</taxon>
        <taxon>Spirilliplanes</taxon>
    </lineage>
</organism>
<keyword evidence="2" id="KW-1185">Reference proteome</keyword>
<reference evidence="1" key="1">
    <citation type="submission" date="2021-01" db="EMBL/GenBank/DDBJ databases">
        <title>Whole genome shotgun sequence of Spirilliplanes yamanashiensis NBRC 15828.</title>
        <authorList>
            <person name="Komaki H."/>
            <person name="Tamura T."/>
        </authorList>
    </citation>
    <scope>NUCLEOTIDE SEQUENCE</scope>
    <source>
        <strain evidence="1">NBRC 15828</strain>
    </source>
</reference>
<evidence type="ECO:0000313" key="1">
    <source>
        <dbReference type="EMBL" id="GIJ03674.1"/>
    </source>
</evidence>
<comment type="caution">
    <text evidence="1">The sequence shown here is derived from an EMBL/GenBank/DDBJ whole genome shotgun (WGS) entry which is preliminary data.</text>
</comment>
<dbReference type="RefSeq" id="WP_203938932.1">
    <property type="nucleotide sequence ID" value="NZ_BOOY01000022.1"/>
</dbReference>
<proteinExistence type="predicted"/>
<sequence>MNNSVSSVDPAWGTVGAARAVAAAWVRDHARSLPGYAGAYVTGSAAGRPDGAALPATSDLDVKVVTDAPGGPGKFRHGGVLLDVSHVPLPAPAAALASYHLAPSLRAGAILDDPRGELRALHAAVAAGFAATRGLRRDDALATIERHLAGAAADRPWAVRVQAWLFGTGVTAHAALAAAGRNPTIRTRYAAAREVLTAPEYAALLRLLDGGDPGADRVRAHLAALAPVFDATAEALRAGPPAAPLPFLADLTAAARPVAIDGSRELVDAGLHREAMFWIAVTFARCAQAGGGAAGPALAACLADLGIRSAGDLAARVAAVRAFLPRLRAITDDILKTSC</sequence>
<dbReference type="AlphaFoldDB" id="A0A8J4DJU3"/>
<evidence type="ECO:0008006" key="3">
    <source>
        <dbReference type="Google" id="ProtNLM"/>
    </source>
</evidence>
<dbReference type="EMBL" id="BOOY01000022">
    <property type="protein sequence ID" value="GIJ03674.1"/>
    <property type="molecule type" value="Genomic_DNA"/>
</dbReference>
<gene>
    <name evidence="1" type="ORF">Sya03_30260</name>
</gene>
<protein>
    <recommendedName>
        <fullName evidence="3">Nucleotidyltransferase domain-containing protein</fullName>
    </recommendedName>
</protein>
<evidence type="ECO:0000313" key="2">
    <source>
        <dbReference type="Proteomes" id="UP000652013"/>
    </source>
</evidence>
<name>A0A8J4DJU3_9ACTN</name>
<dbReference type="Proteomes" id="UP000652013">
    <property type="component" value="Unassembled WGS sequence"/>
</dbReference>
<accession>A0A8J4DJU3</accession>